<evidence type="ECO:0000313" key="1">
    <source>
        <dbReference type="EMBL" id="BET37760.1"/>
    </source>
</evidence>
<proteinExistence type="predicted"/>
<keyword evidence="2" id="KW-1185">Reference proteome</keyword>
<evidence type="ECO:0000313" key="2">
    <source>
        <dbReference type="Proteomes" id="UP001473424"/>
    </source>
</evidence>
<dbReference type="Proteomes" id="UP001473424">
    <property type="component" value="Chromosome"/>
</dbReference>
<sequence length="163" mass="18045">MLGSVILSSTSCFAITVSCFAFGLATGINSVFDLYLEVILIINQRLWINKSIANSSANINGKKAIRKLPVVFIISPSFLLAKKVKVLNLKIKNTIRKITNIAEKIKLIKQKSADTLFLVFKKIKGTTTNVKDKPENMKTIILIILKLICKLELGCCGLLNHLI</sequence>
<dbReference type="EMBL" id="AP028955">
    <property type="protein sequence ID" value="BET37760.1"/>
    <property type="molecule type" value="Genomic_DNA"/>
</dbReference>
<gene>
    <name evidence="1" type="ORF">SAP269_03490</name>
</gene>
<protein>
    <submittedName>
        <fullName evidence="1">Uncharacterized protein</fullName>
    </submittedName>
</protein>
<name>A0ABN7BSJ0_9MOLU</name>
<reference evidence="2" key="1">
    <citation type="journal article" date="2024" name="FEMS Microbiol. Lett.">
        <title>Genomic insights into Spiroplasma endosymbionts that induce male-killing and protective phenotypes in the pea aphid.</title>
        <authorList>
            <person name="Arai H."/>
            <person name="Legeai F."/>
            <person name="Kageyama D."/>
            <person name="Sugio A."/>
            <person name="Simon J.C."/>
        </authorList>
    </citation>
    <scope>NUCLEOTIDE SEQUENCE [LARGE SCALE GENOMIC DNA]</scope>
    <source>
        <strain evidence="2">sAp269</strain>
    </source>
</reference>
<accession>A0ABN7BSJ0</accession>
<organism evidence="1 2">
    <name type="scientific">Spiroplasma ixodetis</name>
    <dbReference type="NCBI Taxonomy" id="2141"/>
    <lineage>
        <taxon>Bacteria</taxon>
        <taxon>Bacillati</taxon>
        <taxon>Mycoplasmatota</taxon>
        <taxon>Mollicutes</taxon>
        <taxon>Entomoplasmatales</taxon>
        <taxon>Spiroplasmataceae</taxon>
        <taxon>Spiroplasma</taxon>
    </lineage>
</organism>